<evidence type="ECO:0000256" key="4">
    <source>
        <dbReference type="ARBA" id="ARBA00023242"/>
    </source>
</evidence>
<dbReference type="PANTHER" id="PTHR22607">
    <property type="entry name" value="DELETED IN ORAL CANCER 1/CDK2-ASSOCIATED PROTEIN 1"/>
    <property type="match status" value="1"/>
</dbReference>
<evidence type="ECO:0008006" key="7">
    <source>
        <dbReference type="Google" id="ProtNLM"/>
    </source>
</evidence>
<sequence length="119" mass="12772">PTASTSRQACGHHPGAVYPTHSAPVAASGQNPSSTWLQSCSCWGRGQCPQPLINDYGPPSLGYIQCTGSNQVPQSQYAELLAIIEELSKRAMERLEQGIIHARGLVQECLAEPEQNARS</sequence>
<dbReference type="InterPro" id="IPR017266">
    <property type="entry name" value="DOC_1/2"/>
</dbReference>
<dbReference type="PANTHER" id="PTHR22607:SF2">
    <property type="entry name" value="CYCLIN-DEPENDENT KINASE 2-ASSOCIATED PROTEIN 1"/>
    <property type="match status" value="1"/>
</dbReference>
<dbReference type="GO" id="GO:0005737">
    <property type="term" value="C:cytoplasm"/>
    <property type="evidence" value="ECO:0007669"/>
    <property type="project" value="TreeGrafter"/>
</dbReference>
<keyword evidence="3" id="KW-0597">Phosphoprotein</keyword>
<evidence type="ECO:0000256" key="2">
    <source>
        <dbReference type="ARBA" id="ARBA00008485"/>
    </source>
</evidence>
<evidence type="ECO:0000313" key="5">
    <source>
        <dbReference type="Ensembl" id="ENSVURP00010030722.1"/>
    </source>
</evidence>
<comment type="similarity">
    <text evidence="2">Belongs to the CDK2AP family.</text>
</comment>
<reference evidence="6" key="1">
    <citation type="submission" date="2018-12" db="EMBL/GenBank/DDBJ databases">
        <authorList>
            <person name="Yazar S."/>
        </authorList>
    </citation>
    <scope>NUCLEOTIDE SEQUENCE [LARGE SCALE GENOMIC DNA]</scope>
</reference>
<name>A0A4X2MAH4_VOMUR</name>
<evidence type="ECO:0000256" key="3">
    <source>
        <dbReference type="ARBA" id="ARBA00022553"/>
    </source>
</evidence>
<dbReference type="Gene3D" id="6.10.140.1300">
    <property type="match status" value="1"/>
</dbReference>
<proteinExistence type="inferred from homology"/>
<dbReference type="Proteomes" id="UP000314987">
    <property type="component" value="Unassembled WGS sequence"/>
</dbReference>
<dbReference type="AlphaFoldDB" id="A0A4X2MAH4"/>
<organism evidence="5 6">
    <name type="scientific">Vombatus ursinus</name>
    <name type="common">Common wombat</name>
    <dbReference type="NCBI Taxonomy" id="29139"/>
    <lineage>
        <taxon>Eukaryota</taxon>
        <taxon>Metazoa</taxon>
        <taxon>Chordata</taxon>
        <taxon>Craniata</taxon>
        <taxon>Vertebrata</taxon>
        <taxon>Euteleostomi</taxon>
        <taxon>Mammalia</taxon>
        <taxon>Metatheria</taxon>
        <taxon>Diprotodontia</taxon>
        <taxon>Vombatidae</taxon>
        <taxon>Vombatus</taxon>
    </lineage>
</organism>
<protein>
    <recommendedName>
        <fullName evidence="7">Cyclin dependent kinase 2 associated protein 1</fullName>
    </recommendedName>
</protein>
<evidence type="ECO:0000256" key="1">
    <source>
        <dbReference type="ARBA" id="ARBA00004123"/>
    </source>
</evidence>
<dbReference type="STRING" id="29139.ENSVURP00010030722"/>
<keyword evidence="6" id="KW-1185">Reference proteome</keyword>
<dbReference type="GeneTree" id="ENSGT00940000155149"/>
<accession>A0A4X2MAH4</accession>
<dbReference type="GO" id="GO:0005634">
    <property type="term" value="C:nucleus"/>
    <property type="evidence" value="ECO:0007669"/>
    <property type="project" value="UniProtKB-SubCell"/>
</dbReference>
<reference evidence="5" key="3">
    <citation type="submission" date="2025-09" db="UniProtKB">
        <authorList>
            <consortium name="Ensembl"/>
        </authorList>
    </citation>
    <scope>IDENTIFICATION</scope>
</reference>
<dbReference type="Ensembl" id="ENSVURT00010034982.1">
    <property type="protein sequence ID" value="ENSVURP00010030722.1"/>
    <property type="gene ID" value="ENSVURG00010023497.1"/>
</dbReference>
<evidence type="ECO:0000313" key="6">
    <source>
        <dbReference type="Proteomes" id="UP000314987"/>
    </source>
</evidence>
<reference evidence="5" key="2">
    <citation type="submission" date="2025-08" db="UniProtKB">
        <authorList>
            <consortium name="Ensembl"/>
        </authorList>
    </citation>
    <scope>IDENTIFICATION</scope>
</reference>
<comment type="subcellular location">
    <subcellularLocation>
        <location evidence="1">Nucleus</location>
    </subcellularLocation>
</comment>
<keyword evidence="4" id="KW-0539">Nucleus</keyword>